<dbReference type="AlphaFoldDB" id="A0A511MPC9"/>
<dbReference type="InterPro" id="IPR006058">
    <property type="entry name" value="2Fe2S_fd_BS"/>
</dbReference>
<dbReference type="Proteomes" id="UP000321424">
    <property type="component" value="Unassembled WGS sequence"/>
</dbReference>
<dbReference type="RefSeq" id="WP_147138959.1">
    <property type="nucleotide sequence ID" value="NZ_BJXA01000057.1"/>
</dbReference>
<name>A0A511MPC9_9NOCA</name>
<dbReference type="OrthoDB" id="502624at2"/>
<proteinExistence type="predicted"/>
<gene>
    <name evidence="2" type="ORF">NN4_63250</name>
</gene>
<accession>A0A511MPC9</accession>
<dbReference type="GO" id="GO:0051537">
    <property type="term" value="F:2 iron, 2 sulfur cluster binding"/>
    <property type="evidence" value="ECO:0007669"/>
    <property type="project" value="InterPro"/>
</dbReference>
<evidence type="ECO:0000313" key="3">
    <source>
        <dbReference type="Proteomes" id="UP000321424"/>
    </source>
</evidence>
<dbReference type="Pfam" id="PF00111">
    <property type="entry name" value="Fer2"/>
    <property type="match status" value="1"/>
</dbReference>
<dbReference type="InterPro" id="IPR036010">
    <property type="entry name" value="2Fe-2S_ferredoxin-like_sf"/>
</dbReference>
<dbReference type="InterPro" id="IPR012675">
    <property type="entry name" value="Beta-grasp_dom_sf"/>
</dbReference>
<keyword evidence="3" id="KW-1185">Reference proteome</keyword>
<dbReference type="EMBL" id="BJXA01000057">
    <property type="protein sequence ID" value="GEM41806.1"/>
    <property type="molecule type" value="Genomic_DNA"/>
</dbReference>
<protein>
    <recommendedName>
        <fullName evidence="1">2Fe-2S ferredoxin-type domain-containing protein</fullName>
    </recommendedName>
</protein>
<dbReference type="SUPFAM" id="SSF54292">
    <property type="entry name" value="2Fe-2S ferredoxin-like"/>
    <property type="match status" value="1"/>
</dbReference>
<comment type="caution">
    <text evidence="2">The sequence shown here is derived from an EMBL/GenBank/DDBJ whole genome shotgun (WGS) entry which is preliminary data.</text>
</comment>
<dbReference type="PROSITE" id="PS00197">
    <property type="entry name" value="2FE2S_FER_1"/>
    <property type="match status" value="1"/>
</dbReference>
<sequence>MTHQSPPLVVELHRSGRTVLVPPALTVLEALENVGVAVDSMCRAGICGTCETVALSGTGTRPDHYPRPLRLCTTAPGTLTHLVLDL</sequence>
<dbReference type="CDD" id="cd00207">
    <property type="entry name" value="fer2"/>
    <property type="match status" value="1"/>
</dbReference>
<dbReference type="PROSITE" id="PS51085">
    <property type="entry name" value="2FE2S_FER_2"/>
    <property type="match status" value="1"/>
</dbReference>
<feature type="domain" description="2Fe-2S ferredoxin-type" evidence="1">
    <location>
        <begin position="6"/>
        <end position="86"/>
    </location>
</feature>
<organism evidence="2 3">
    <name type="scientific">Nocardia ninae NBRC 108245</name>
    <dbReference type="NCBI Taxonomy" id="1210091"/>
    <lineage>
        <taxon>Bacteria</taxon>
        <taxon>Bacillati</taxon>
        <taxon>Actinomycetota</taxon>
        <taxon>Actinomycetes</taxon>
        <taxon>Mycobacteriales</taxon>
        <taxon>Nocardiaceae</taxon>
        <taxon>Nocardia</taxon>
    </lineage>
</organism>
<dbReference type="InterPro" id="IPR001041">
    <property type="entry name" value="2Fe-2S_ferredoxin-type"/>
</dbReference>
<reference evidence="2 3" key="1">
    <citation type="submission" date="2019-07" db="EMBL/GenBank/DDBJ databases">
        <title>Whole genome shotgun sequence of Nocardia ninae NBRC 108245.</title>
        <authorList>
            <person name="Hosoyama A."/>
            <person name="Uohara A."/>
            <person name="Ohji S."/>
            <person name="Ichikawa N."/>
        </authorList>
    </citation>
    <scope>NUCLEOTIDE SEQUENCE [LARGE SCALE GENOMIC DNA]</scope>
    <source>
        <strain evidence="2 3">NBRC 108245</strain>
    </source>
</reference>
<evidence type="ECO:0000313" key="2">
    <source>
        <dbReference type="EMBL" id="GEM41806.1"/>
    </source>
</evidence>
<dbReference type="Gene3D" id="3.10.20.30">
    <property type="match status" value="1"/>
</dbReference>
<evidence type="ECO:0000259" key="1">
    <source>
        <dbReference type="PROSITE" id="PS51085"/>
    </source>
</evidence>